<reference evidence="1" key="1">
    <citation type="journal article" date="2004" name="Archaea">
        <title>Genomic comparison of archaeal conjugative plasmids from Sulfolobus.</title>
        <authorList>
            <person name="Greve B."/>
            <person name="Jensen S."/>
            <person name="Bruegger K."/>
            <person name="Zillig W."/>
            <person name="Garrett R.A."/>
        </authorList>
    </citation>
    <scope>NUCLEOTIDE SEQUENCE [LARGE SCALE GENOMIC DNA]</scope>
    <source>
        <plasmid evidence="1">pHVE14</plasmid>
    </source>
</reference>
<dbReference type="EMBL" id="AJ748324">
    <property type="protein sequence ID" value="CAG38253.1"/>
    <property type="molecule type" value="Genomic_DNA"/>
</dbReference>
<geneLocation type="plasmid" evidence="1">
    <name>pHVE14</name>
</geneLocation>
<dbReference type="RefSeq" id="WP_011225211.1">
    <property type="nucleotide sequence ID" value="NC_006425.1"/>
</dbReference>
<sequence>MTETTVLQQQLEKAYALAYKAQKLVAVDRAAVRIYRELKEVIESLEFYLNNKMEYDGAEVGTKLKYYEKQLALIEEKKDSLLLRSFKEMTRKQSDKLGSLMDIDEEKFIISWMKEKGYEECYYNKQDALRRLDEIGVEAAVEEVEDPLGRLDIWCLKVQKNE</sequence>
<proteinExistence type="predicted"/>
<organism evidence="1">
    <name type="scientific">Saccharolobus islandicus</name>
    <name type="common">Sulfolobus islandicus</name>
    <dbReference type="NCBI Taxonomy" id="43080"/>
    <lineage>
        <taxon>Archaea</taxon>
        <taxon>Thermoproteota</taxon>
        <taxon>Thermoprotei</taxon>
        <taxon>Sulfolobales</taxon>
        <taxon>Sulfolobaceae</taxon>
        <taxon>Saccharolobus</taxon>
    </lineage>
</organism>
<accession>Q5W2P3</accession>
<protein>
    <submittedName>
        <fullName evidence="1">Putative RepA protein</fullName>
    </submittedName>
</protein>
<name>Q5W2P3_SACIS</name>
<keyword evidence="1" id="KW-0614">Plasmid</keyword>
<dbReference type="AlphaFoldDB" id="Q5W2P3"/>
<evidence type="ECO:0000313" key="1">
    <source>
        <dbReference type="EMBL" id="CAG38253.1"/>
    </source>
</evidence>